<dbReference type="GO" id="GO:0015562">
    <property type="term" value="F:efflux transmembrane transporter activity"/>
    <property type="evidence" value="ECO:0007669"/>
    <property type="project" value="InterPro"/>
</dbReference>
<evidence type="ECO:0000313" key="9">
    <source>
        <dbReference type="EMBL" id="GJM61110.1"/>
    </source>
</evidence>
<keyword evidence="8" id="KW-0732">Signal</keyword>
<keyword evidence="3" id="KW-0813">Transport</keyword>
<dbReference type="Pfam" id="PF02321">
    <property type="entry name" value="OEP"/>
    <property type="match status" value="2"/>
</dbReference>
<evidence type="ECO:0000256" key="8">
    <source>
        <dbReference type="SAM" id="SignalP"/>
    </source>
</evidence>
<dbReference type="InterPro" id="IPR003423">
    <property type="entry name" value="OMP_efflux"/>
</dbReference>
<dbReference type="InterPro" id="IPR051906">
    <property type="entry name" value="TolC-like"/>
</dbReference>
<dbReference type="PANTHER" id="PTHR30026">
    <property type="entry name" value="OUTER MEMBRANE PROTEIN TOLC"/>
    <property type="match status" value="1"/>
</dbReference>
<comment type="caution">
    <text evidence="9">The sequence shown here is derived from an EMBL/GenBank/DDBJ whole genome shotgun (WGS) entry which is preliminary data.</text>
</comment>
<dbReference type="GO" id="GO:0009279">
    <property type="term" value="C:cell outer membrane"/>
    <property type="evidence" value="ECO:0007669"/>
    <property type="project" value="UniProtKB-SubCell"/>
</dbReference>
<evidence type="ECO:0000256" key="1">
    <source>
        <dbReference type="ARBA" id="ARBA00004442"/>
    </source>
</evidence>
<dbReference type="SUPFAM" id="SSF56954">
    <property type="entry name" value="Outer membrane efflux proteins (OEP)"/>
    <property type="match status" value="1"/>
</dbReference>
<dbReference type="AlphaFoldDB" id="A0AAN4VYF4"/>
<dbReference type="EMBL" id="BQKE01000001">
    <property type="protein sequence ID" value="GJM61110.1"/>
    <property type="molecule type" value="Genomic_DNA"/>
</dbReference>
<evidence type="ECO:0000256" key="7">
    <source>
        <dbReference type="ARBA" id="ARBA00023237"/>
    </source>
</evidence>
<proteinExistence type="inferred from homology"/>
<dbReference type="RefSeq" id="WP_072159048.1">
    <property type="nucleotide sequence ID" value="NZ_BQKE01000001.1"/>
</dbReference>
<gene>
    <name evidence="9" type="ORF">PEDI_16620</name>
</gene>
<keyword evidence="5" id="KW-0812">Transmembrane</keyword>
<keyword evidence="4" id="KW-1134">Transmembrane beta strand</keyword>
<comment type="similarity">
    <text evidence="2">Belongs to the outer membrane factor (OMF) (TC 1.B.17) family.</text>
</comment>
<evidence type="ECO:0000256" key="5">
    <source>
        <dbReference type="ARBA" id="ARBA00022692"/>
    </source>
</evidence>
<keyword evidence="6" id="KW-0472">Membrane</keyword>
<evidence type="ECO:0000256" key="4">
    <source>
        <dbReference type="ARBA" id="ARBA00022452"/>
    </source>
</evidence>
<name>A0AAN4VYF4_9BACT</name>
<comment type="subcellular location">
    <subcellularLocation>
        <location evidence="1">Cell outer membrane</location>
    </subcellularLocation>
</comment>
<organism evidence="9 10">
    <name type="scientific">Persicobacter diffluens</name>
    <dbReference type="NCBI Taxonomy" id="981"/>
    <lineage>
        <taxon>Bacteria</taxon>
        <taxon>Pseudomonadati</taxon>
        <taxon>Bacteroidota</taxon>
        <taxon>Cytophagia</taxon>
        <taxon>Cytophagales</taxon>
        <taxon>Persicobacteraceae</taxon>
        <taxon>Persicobacter</taxon>
    </lineage>
</organism>
<accession>A0AAN4VYF4</accession>
<keyword evidence="7" id="KW-0998">Cell outer membrane</keyword>
<protein>
    <submittedName>
        <fullName evidence="9">Transporter</fullName>
    </submittedName>
</protein>
<dbReference type="GO" id="GO:0015288">
    <property type="term" value="F:porin activity"/>
    <property type="evidence" value="ECO:0007669"/>
    <property type="project" value="TreeGrafter"/>
</dbReference>
<evidence type="ECO:0000313" key="10">
    <source>
        <dbReference type="Proteomes" id="UP001310022"/>
    </source>
</evidence>
<feature type="chain" id="PRO_5043004595" evidence="8">
    <location>
        <begin position="19"/>
        <end position="455"/>
    </location>
</feature>
<dbReference type="PANTHER" id="PTHR30026:SF20">
    <property type="entry name" value="OUTER MEMBRANE PROTEIN TOLC"/>
    <property type="match status" value="1"/>
</dbReference>
<reference evidence="9 10" key="1">
    <citation type="submission" date="2021-12" db="EMBL/GenBank/DDBJ databases">
        <title>Genome sequencing of bacteria with rrn-lacking chromosome and rrn-plasmid.</title>
        <authorList>
            <person name="Anda M."/>
            <person name="Iwasaki W."/>
        </authorList>
    </citation>
    <scope>NUCLEOTIDE SEQUENCE [LARGE SCALE GENOMIC DNA]</scope>
    <source>
        <strain evidence="9 10">NBRC 15940</strain>
    </source>
</reference>
<feature type="signal peptide" evidence="8">
    <location>
        <begin position="1"/>
        <end position="18"/>
    </location>
</feature>
<evidence type="ECO:0000256" key="2">
    <source>
        <dbReference type="ARBA" id="ARBA00007613"/>
    </source>
</evidence>
<sequence length="455" mass="51228">MRLPLMLLLLLFGPLVRAEENLSGQPVTLEQCIQIALKNNQNVQKAALEVHASDYKVKETLSIGLPQVNGQIDANYNFAIRTSFVPAAFFLPPDEDGNPAEGNVPVQFGVPYDAAAGITVSQLIFDGSFFVGLEAARTYVELSEKDLYRQEIDVVESVKKAYYLVLINKERLNLVEQNLGRLDTLLTETQAMYEEGFAEKIDVDRIKVSYNNVRASLKSSQRLIELSVRLLTFNMGLDVNQPVVVTDTIHNINFDATILDADLAFDPRDRVEMQILDVREELGRYELKNVNAQYLPNLYAIGNMGYNAGVDGISDLGDFSESWFGYGIVGLQMKIPIFDGLMKRHKAQQVKIKLQQIEIDRNMTMQAIDNEIFQSKANLLTAIDQLNIEQENVDLAEDVYETTRLKFQEGVGTNLELVDANNSYVTAQVNYFNALYDALLNKVNLEKSVGRLYNR</sequence>
<dbReference type="Gene3D" id="1.20.1600.10">
    <property type="entry name" value="Outer membrane efflux proteins (OEP)"/>
    <property type="match status" value="1"/>
</dbReference>
<evidence type="ECO:0000256" key="6">
    <source>
        <dbReference type="ARBA" id="ARBA00023136"/>
    </source>
</evidence>
<dbReference type="GO" id="GO:1990281">
    <property type="term" value="C:efflux pump complex"/>
    <property type="evidence" value="ECO:0007669"/>
    <property type="project" value="TreeGrafter"/>
</dbReference>
<evidence type="ECO:0000256" key="3">
    <source>
        <dbReference type="ARBA" id="ARBA00022448"/>
    </source>
</evidence>
<dbReference type="Proteomes" id="UP001310022">
    <property type="component" value="Unassembled WGS sequence"/>
</dbReference>
<keyword evidence="10" id="KW-1185">Reference proteome</keyword>